<dbReference type="AlphaFoldDB" id="A0A098VV59"/>
<comment type="caution">
    <text evidence="1">The sequence shown here is derived from an EMBL/GenBank/DDBJ whole genome shotgun (WGS) entry which is preliminary data.</text>
</comment>
<dbReference type="Proteomes" id="UP000029725">
    <property type="component" value="Unassembled WGS sequence"/>
</dbReference>
<accession>A0A098VV59</accession>
<gene>
    <name evidence="1" type="ORF">DI09_11p380</name>
</gene>
<dbReference type="HOGENOM" id="CLU_433510_0_0_1"/>
<reference evidence="1 2" key="1">
    <citation type="submission" date="2014-04" db="EMBL/GenBank/DDBJ databases">
        <title>A new species of microsporidia sheds light on the evolution of extreme parasitism.</title>
        <authorList>
            <person name="Haag K.L."/>
            <person name="James T.Y."/>
            <person name="Larsson R."/>
            <person name="Schaer T.M."/>
            <person name="Refardt D."/>
            <person name="Pombert J.-F."/>
            <person name="Ebert D."/>
        </authorList>
    </citation>
    <scope>NUCLEOTIDE SEQUENCE [LARGE SCALE GENOMIC DNA]</scope>
    <source>
        <strain evidence="1 2">UGP3</strain>
        <tissue evidence="1">Spores</tissue>
    </source>
</reference>
<protein>
    <submittedName>
        <fullName evidence="1">Uncharacterized protein</fullName>
    </submittedName>
</protein>
<name>A0A098VV59_9MICR</name>
<dbReference type="RefSeq" id="XP_013239420.1">
    <property type="nucleotide sequence ID" value="XM_013383966.1"/>
</dbReference>
<evidence type="ECO:0000313" key="2">
    <source>
        <dbReference type="Proteomes" id="UP000029725"/>
    </source>
</evidence>
<organism evidence="1 2">
    <name type="scientific">Mitosporidium daphniae</name>
    <dbReference type="NCBI Taxonomy" id="1485682"/>
    <lineage>
        <taxon>Eukaryota</taxon>
        <taxon>Fungi</taxon>
        <taxon>Fungi incertae sedis</taxon>
        <taxon>Microsporidia</taxon>
        <taxon>Mitosporidium</taxon>
    </lineage>
</organism>
<evidence type="ECO:0000313" key="1">
    <source>
        <dbReference type="EMBL" id="KGG52993.1"/>
    </source>
</evidence>
<proteinExistence type="predicted"/>
<dbReference type="EMBL" id="JMKJ01000022">
    <property type="protein sequence ID" value="KGG52993.1"/>
    <property type="molecule type" value="Genomic_DNA"/>
</dbReference>
<dbReference type="VEuPathDB" id="MicrosporidiaDB:DI09_11p380"/>
<sequence>MVSILHRLSRYIYLKAFSPTKTLADECMACPNTKLAFFLAYLHSNNSYEKHLILYQMLAELDTPGMKHKLNPYLKTFPGEMLLNPKKYHWPPSFFCSFFFSFSKYRVKIGSEIPTLADIIIRSERAFNISLPAECYRWAIVQSSSSRDREAMIGVYARAKSKFLYSDDPHIKALLETITRHFALERDIGVLQLFYDEVSECGVDERSSTFISSMIISLVGVFCRMLLFPQLLGILLSLKAHKSAVLKEALFVVADNFGCWKLYHRNIDFVLFLLSLCGDAFRSDFIIRLPMRSLVGISDWNIIPLLQDLYSQSDELFIDKKFANNVIEAAFFNPSTVRRLFPRIFDIGLSKLIIRTKLLLLPSSSSSSSFCKYYWNFIYEATRNSLLLPIFYYYHFSWGHGQDDLSVGMILSLFKCVPLLDGRSRVNEALLQLFLGLGEDQRLFKSPWTSPRLFPIAASVLILDHRWSLLAVFFESILSIRALNSSTFSIIDVHAGMKSSHHPNPKSSILTNESNRCIWSIFRLHADDILSTCFSSPMKLLPESMSIVDALSNSLEGTPEKYLSEIRMWCSERHISRIGELRAYIKHRGALPTGLDVISETSMLAIIHIPNLFIQIREMLLEMVLQPGEIQ</sequence>
<dbReference type="GeneID" id="25258148"/>
<keyword evidence="2" id="KW-1185">Reference proteome</keyword>